<protein>
    <submittedName>
        <fullName evidence="1">ABC transporter substrate-binding protein</fullName>
    </submittedName>
</protein>
<dbReference type="InterPro" id="IPR006059">
    <property type="entry name" value="SBP"/>
</dbReference>
<name>A0A2K1NZ72_9BACT</name>
<evidence type="ECO:0000313" key="2">
    <source>
        <dbReference type="Proteomes" id="UP000236434"/>
    </source>
</evidence>
<reference evidence="1 2" key="1">
    <citation type="submission" date="2013-12" db="EMBL/GenBank/DDBJ databases">
        <title>Comparative genomics of Petrotoga isolates.</title>
        <authorList>
            <person name="Nesbo C.L."/>
            <person name="Charchuk R."/>
            <person name="Chow K."/>
        </authorList>
    </citation>
    <scope>NUCLEOTIDE SEQUENCE [LARGE SCALE GENOMIC DNA]</scope>
    <source>
        <strain evidence="1 2">DSM 13574</strain>
    </source>
</reference>
<dbReference type="SUPFAM" id="SSF53850">
    <property type="entry name" value="Periplasmic binding protein-like II"/>
    <property type="match status" value="1"/>
</dbReference>
<proteinExistence type="predicted"/>
<dbReference type="Pfam" id="PF01547">
    <property type="entry name" value="SBP_bac_1"/>
    <property type="match status" value="1"/>
</dbReference>
<dbReference type="InterPro" id="IPR050490">
    <property type="entry name" value="Bact_solute-bd_prot1"/>
</dbReference>
<dbReference type="PANTHER" id="PTHR43649:SF12">
    <property type="entry name" value="DIACETYLCHITOBIOSE BINDING PROTEIN DASA"/>
    <property type="match status" value="1"/>
</dbReference>
<dbReference type="OrthoDB" id="9772007at2"/>
<dbReference type="Gene3D" id="3.40.190.10">
    <property type="entry name" value="Periplasmic binding protein-like II"/>
    <property type="match status" value="1"/>
</dbReference>
<accession>A0A2K1NZ72</accession>
<dbReference type="RefSeq" id="WP_103067276.1">
    <property type="nucleotide sequence ID" value="NZ_AZRL01000018.1"/>
</dbReference>
<organism evidence="1 2">
    <name type="scientific">Petrotoga olearia DSM 13574</name>
    <dbReference type="NCBI Taxonomy" id="1122955"/>
    <lineage>
        <taxon>Bacteria</taxon>
        <taxon>Thermotogati</taxon>
        <taxon>Thermotogota</taxon>
        <taxon>Thermotogae</taxon>
        <taxon>Petrotogales</taxon>
        <taxon>Petrotogaceae</taxon>
        <taxon>Petrotoga</taxon>
    </lineage>
</organism>
<gene>
    <name evidence="1" type="ORF">X929_07000</name>
</gene>
<dbReference type="CDD" id="cd13585">
    <property type="entry name" value="PBP2_TMBP_like"/>
    <property type="match status" value="1"/>
</dbReference>
<comment type="caution">
    <text evidence="1">The sequence shown here is derived from an EMBL/GenBank/DDBJ whole genome shotgun (WGS) entry which is preliminary data.</text>
</comment>
<dbReference type="PANTHER" id="PTHR43649">
    <property type="entry name" value="ARABINOSE-BINDING PROTEIN-RELATED"/>
    <property type="match status" value="1"/>
</dbReference>
<dbReference type="EMBL" id="AZRL01000018">
    <property type="protein sequence ID" value="PNR95821.1"/>
    <property type="molecule type" value="Genomic_DNA"/>
</dbReference>
<dbReference type="AlphaFoldDB" id="A0A2K1NZ72"/>
<dbReference type="Proteomes" id="UP000236434">
    <property type="component" value="Unassembled WGS sequence"/>
</dbReference>
<sequence>MKKFFVVLVCLIIGSLVLSAKSVNVEFWTLSLSTFSDYINSVIDTFEAANPDIKINWVDVPYDAFQQKLIASIASGNPPDLVNMNTPWAIDFAAQDALSPIDEFVNEVEKYVYLPNYWEATVIDGKSYAIPWYLSPQIMLYNKQIFEEAGLDPNVPPKTWDEIIEYSRIIKEKTGLYGYQPNIVAHIDLQEEGVPLISADGKKAIVNTPEAMSKLKQHQLAFKEALMPQDLGGYQAGTQKYAGGRIAMFPVGITMVKHVQINSPSIFEVSDVTSFPLGKGKKIPAGAMNVAVPYNAKNKAEAVKFGLWLTSPYWQVEFAKIATVVPSTKISLEEDPWFLERAERDLNVKAQLVASESMIYGFDQDAIGKIIGPAKYSEFRRILDDYWIPAIKGDYTAEEALSLAEEELDDLLSSEF</sequence>
<evidence type="ECO:0000313" key="1">
    <source>
        <dbReference type="EMBL" id="PNR95821.1"/>
    </source>
</evidence>